<evidence type="ECO:0000313" key="2">
    <source>
        <dbReference type="Proteomes" id="UP000308271"/>
    </source>
</evidence>
<dbReference type="InterPro" id="IPR041289">
    <property type="entry name" value="Bact_RF_family3"/>
</dbReference>
<dbReference type="EMBL" id="VDCH01000014">
    <property type="protein sequence ID" value="TNJ38688.1"/>
    <property type="molecule type" value="Genomic_DNA"/>
</dbReference>
<reference evidence="1 2" key="1">
    <citation type="submission" date="2019-05" db="EMBL/GenBank/DDBJ databases">
        <title>Draft Whole-Genome sequence of the green sulfur bacterium Chlorobaculum thiosulfatiphilum DSM 249.</title>
        <authorList>
            <person name="Meyer T.E."/>
            <person name="Kyndt J.A."/>
        </authorList>
    </citation>
    <scope>NUCLEOTIDE SEQUENCE [LARGE SCALE GENOMIC DNA]</scope>
    <source>
        <strain evidence="1 2">DSM 249</strain>
    </source>
</reference>
<keyword evidence="2" id="KW-1185">Reference proteome</keyword>
<protein>
    <submittedName>
        <fullName evidence="1">Uncharacterized protein</fullName>
    </submittedName>
</protein>
<accession>A0A5C4S636</accession>
<sequence length="383" mass="43246">MMNRVTPIPEELLRVQTSPCISIYMQTSRCYPENAQDPLRFKNLVSKAESDALKSVGKRVIAPLIERLRMLQEEKDFWNHTLEGLAIFVSPDYFKVFKLQQAVNEQAYVSDVFFIKPLIRIYQMNERFQVLALTKTEVHLFEGNRYRLDEIEMDREVPKTMIEALGTEITPPHMTIASYGGVAQGSFMRHGHSSRKDEEELDEERFFRAVDHAITERHSKPSGLPLILAALPQHQSVFRSVSRNPHLLEDGIAGDPRLLETDALRELAWKVLEPQWQRKIDGLLARFEEALSKALGSDNPFYITEAALAGNVSVLLLDQQRIYPGGIDAAAGDISFSKMTPGNEHDVLEDLAITVLGKGGEVLVLPPERMPTVSGVAAIFRHE</sequence>
<gene>
    <name evidence="1" type="ORF">FGF66_07475</name>
</gene>
<organism evidence="1 2">
    <name type="scientific">Chlorobaculum thiosulfatiphilum</name>
    <name type="common">Chlorobium limicola f.sp. thiosulfatophilum</name>
    <dbReference type="NCBI Taxonomy" id="115852"/>
    <lineage>
        <taxon>Bacteria</taxon>
        <taxon>Pseudomonadati</taxon>
        <taxon>Chlorobiota</taxon>
        <taxon>Chlorobiia</taxon>
        <taxon>Chlorobiales</taxon>
        <taxon>Chlorobiaceae</taxon>
        <taxon>Chlorobaculum</taxon>
    </lineage>
</organism>
<dbReference type="OrthoDB" id="4393931at2"/>
<proteinExistence type="predicted"/>
<name>A0A5C4S636_CHLTI</name>
<evidence type="ECO:0000313" key="1">
    <source>
        <dbReference type="EMBL" id="TNJ38688.1"/>
    </source>
</evidence>
<dbReference type="AlphaFoldDB" id="A0A5C4S636"/>
<comment type="caution">
    <text evidence="1">The sequence shown here is derived from an EMBL/GenBank/DDBJ whole genome shotgun (WGS) entry which is preliminary data.</text>
</comment>
<dbReference type="Proteomes" id="UP000308271">
    <property type="component" value="Unassembled WGS sequence"/>
</dbReference>
<dbReference type="Pfam" id="PF18845">
    <property type="entry name" value="baeRF_family3"/>
    <property type="match status" value="1"/>
</dbReference>